<evidence type="ECO:0000313" key="1">
    <source>
        <dbReference type="EMBL" id="KAE9407929.1"/>
    </source>
</evidence>
<gene>
    <name evidence="1" type="ORF">BT96DRAFT_54906</name>
</gene>
<organism evidence="1 2">
    <name type="scientific">Gymnopus androsaceus JB14</name>
    <dbReference type="NCBI Taxonomy" id="1447944"/>
    <lineage>
        <taxon>Eukaryota</taxon>
        <taxon>Fungi</taxon>
        <taxon>Dikarya</taxon>
        <taxon>Basidiomycota</taxon>
        <taxon>Agaricomycotina</taxon>
        <taxon>Agaricomycetes</taxon>
        <taxon>Agaricomycetidae</taxon>
        <taxon>Agaricales</taxon>
        <taxon>Marasmiineae</taxon>
        <taxon>Omphalotaceae</taxon>
        <taxon>Gymnopus</taxon>
    </lineage>
</organism>
<protein>
    <submittedName>
        <fullName evidence="1">Uncharacterized protein</fullName>
    </submittedName>
</protein>
<evidence type="ECO:0000313" key="2">
    <source>
        <dbReference type="Proteomes" id="UP000799118"/>
    </source>
</evidence>
<dbReference type="EMBL" id="ML769393">
    <property type="protein sequence ID" value="KAE9407929.1"/>
    <property type="molecule type" value="Genomic_DNA"/>
</dbReference>
<keyword evidence="2" id="KW-1185">Reference proteome</keyword>
<reference evidence="1" key="1">
    <citation type="journal article" date="2019" name="Environ. Microbiol.">
        <title>Fungal ecological strategies reflected in gene transcription - a case study of two litter decomposers.</title>
        <authorList>
            <person name="Barbi F."/>
            <person name="Kohler A."/>
            <person name="Barry K."/>
            <person name="Baskaran P."/>
            <person name="Daum C."/>
            <person name="Fauchery L."/>
            <person name="Ihrmark K."/>
            <person name="Kuo A."/>
            <person name="LaButti K."/>
            <person name="Lipzen A."/>
            <person name="Morin E."/>
            <person name="Grigoriev I.V."/>
            <person name="Henrissat B."/>
            <person name="Lindahl B."/>
            <person name="Martin F."/>
        </authorList>
    </citation>
    <scope>NUCLEOTIDE SEQUENCE</scope>
    <source>
        <strain evidence="1">JB14</strain>
    </source>
</reference>
<name>A0A6A4IBI7_9AGAR</name>
<sequence length="116" mass="13058">MSTPVIFAFLHPNSLYLYTAICILGSSGRPGCCLSCCWLQWEPHDALSFHCMYAPPTPPYPFRTSLPHRSNGIAHCMSIPCAMQPYKWECWVNTLPSVVWLLCTPHVPLSASVYIK</sequence>
<accession>A0A6A4IBI7</accession>
<dbReference type="Proteomes" id="UP000799118">
    <property type="component" value="Unassembled WGS sequence"/>
</dbReference>
<proteinExistence type="predicted"/>
<dbReference type="AlphaFoldDB" id="A0A6A4IBI7"/>